<gene>
    <name evidence="1" type="ORF">F4821DRAFT_249248</name>
</gene>
<evidence type="ECO:0000313" key="2">
    <source>
        <dbReference type="Proteomes" id="UP001497680"/>
    </source>
</evidence>
<reference evidence="1 2" key="1">
    <citation type="journal article" date="2022" name="New Phytol.">
        <title>Ecological generalism drives hyperdiversity of secondary metabolite gene clusters in xylarialean endophytes.</title>
        <authorList>
            <person name="Franco M.E.E."/>
            <person name="Wisecaver J.H."/>
            <person name="Arnold A.E."/>
            <person name="Ju Y.M."/>
            <person name="Slot J.C."/>
            <person name="Ahrendt S."/>
            <person name="Moore L.P."/>
            <person name="Eastman K.E."/>
            <person name="Scott K."/>
            <person name="Konkel Z."/>
            <person name="Mondo S.J."/>
            <person name="Kuo A."/>
            <person name="Hayes R.D."/>
            <person name="Haridas S."/>
            <person name="Andreopoulos B."/>
            <person name="Riley R."/>
            <person name="LaButti K."/>
            <person name="Pangilinan J."/>
            <person name="Lipzen A."/>
            <person name="Amirebrahimi M."/>
            <person name="Yan J."/>
            <person name="Adam C."/>
            <person name="Keymanesh K."/>
            <person name="Ng V."/>
            <person name="Louie K."/>
            <person name="Northen T."/>
            <person name="Drula E."/>
            <person name="Henrissat B."/>
            <person name="Hsieh H.M."/>
            <person name="Youens-Clark K."/>
            <person name="Lutzoni F."/>
            <person name="Miadlikowska J."/>
            <person name="Eastwood D.C."/>
            <person name="Hamelin R.C."/>
            <person name="Grigoriev I.V."/>
            <person name="U'Ren J.M."/>
        </authorList>
    </citation>
    <scope>NUCLEOTIDE SEQUENCE [LARGE SCALE GENOMIC DNA]</scope>
    <source>
        <strain evidence="1 2">ER1909</strain>
    </source>
</reference>
<organism evidence="1 2">
    <name type="scientific">Hypoxylon rubiginosum</name>
    <dbReference type="NCBI Taxonomy" id="110542"/>
    <lineage>
        <taxon>Eukaryota</taxon>
        <taxon>Fungi</taxon>
        <taxon>Dikarya</taxon>
        <taxon>Ascomycota</taxon>
        <taxon>Pezizomycotina</taxon>
        <taxon>Sordariomycetes</taxon>
        <taxon>Xylariomycetidae</taxon>
        <taxon>Xylariales</taxon>
        <taxon>Hypoxylaceae</taxon>
        <taxon>Hypoxylon</taxon>
    </lineage>
</organism>
<evidence type="ECO:0000313" key="1">
    <source>
        <dbReference type="EMBL" id="KAI6081459.1"/>
    </source>
</evidence>
<name>A0ACC0CLZ6_9PEZI</name>
<keyword evidence="2" id="KW-1185">Reference proteome</keyword>
<protein>
    <submittedName>
        <fullName evidence="1">Uncharacterized protein</fullName>
    </submittedName>
</protein>
<sequence length="315" mass="32907">MVSLVSLLIVTCASSVTTASSLWTRANNENVVLADCTGVQDKSDLSSECAYFSGSPDSSPDDISVVTTGSHQSWANRTTSALFSDTGVTFTAVLREYGDAGDYAGTGNNGYGNFTCWQMASTYLYTHNNRNCFVVYDCNHLGAPVSLPSASASTSTTPTATGSPSAAASSTASASSGLSTGAIVGLSVGVAVGLLILIGIAGILVWRHLRSNKQSKAAAALKEKGPESGLPGTPKPFQPVNPIWQGPGARELETPQVYHELPNNDRPVEAHSEAIRGELDATPARVELHSYDLPPKYDNENNNTAGAYGNFKGPI</sequence>
<proteinExistence type="predicted"/>
<comment type="caution">
    <text evidence="1">The sequence shown here is derived from an EMBL/GenBank/DDBJ whole genome shotgun (WGS) entry which is preliminary data.</text>
</comment>
<accession>A0ACC0CLZ6</accession>
<dbReference type="EMBL" id="MU394395">
    <property type="protein sequence ID" value="KAI6081459.1"/>
    <property type="molecule type" value="Genomic_DNA"/>
</dbReference>
<dbReference type="Proteomes" id="UP001497680">
    <property type="component" value="Unassembled WGS sequence"/>
</dbReference>